<proteinExistence type="predicted"/>
<evidence type="ECO:0000313" key="1">
    <source>
        <dbReference type="EMBL" id="KAG2554372.1"/>
    </source>
</evidence>
<protein>
    <submittedName>
        <fullName evidence="1">Uncharacterized protein</fullName>
    </submittedName>
</protein>
<evidence type="ECO:0000313" key="2">
    <source>
        <dbReference type="Proteomes" id="UP000823388"/>
    </source>
</evidence>
<name>A0A8T0P2D5_PANVG</name>
<gene>
    <name evidence="1" type="ORF">PVAP13_9KG614501</name>
</gene>
<organism evidence="1 2">
    <name type="scientific">Panicum virgatum</name>
    <name type="common">Blackwell switchgrass</name>
    <dbReference type="NCBI Taxonomy" id="38727"/>
    <lineage>
        <taxon>Eukaryota</taxon>
        <taxon>Viridiplantae</taxon>
        <taxon>Streptophyta</taxon>
        <taxon>Embryophyta</taxon>
        <taxon>Tracheophyta</taxon>
        <taxon>Spermatophyta</taxon>
        <taxon>Magnoliopsida</taxon>
        <taxon>Liliopsida</taxon>
        <taxon>Poales</taxon>
        <taxon>Poaceae</taxon>
        <taxon>PACMAD clade</taxon>
        <taxon>Panicoideae</taxon>
        <taxon>Panicodae</taxon>
        <taxon>Paniceae</taxon>
        <taxon>Panicinae</taxon>
        <taxon>Panicum</taxon>
        <taxon>Panicum sect. Hiantes</taxon>
    </lineage>
</organism>
<reference evidence="1" key="1">
    <citation type="submission" date="2020-05" db="EMBL/GenBank/DDBJ databases">
        <title>WGS assembly of Panicum virgatum.</title>
        <authorList>
            <person name="Lovell J.T."/>
            <person name="Jenkins J."/>
            <person name="Shu S."/>
            <person name="Juenger T.E."/>
            <person name="Schmutz J."/>
        </authorList>
    </citation>
    <scope>NUCLEOTIDE SEQUENCE</scope>
    <source>
        <strain evidence="1">AP13</strain>
    </source>
</reference>
<comment type="caution">
    <text evidence="1">The sequence shown here is derived from an EMBL/GenBank/DDBJ whole genome shotgun (WGS) entry which is preliminary data.</text>
</comment>
<dbReference type="AlphaFoldDB" id="A0A8T0P2D5"/>
<keyword evidence="2" id="KW-1185">Reference proteome</keyword>
<sequence length="48" mass="5374">MELLHIVAWRPPISQPLMELQGTSTQCCALVHLLKQASQQVAFPQFSP</sequence>
<dbReference type="EMBL" id="CM029053">
    <property type="protein sequence ID" value="KAG2554372.1"/>
    <property type="molecule type" value="Genomic_DNA"/>
</dbReference>
<dbReference type="Proteomes" id="UP000823388">
    <property type="component" value="Chromosome 9K"/>
</dbReference>
<accession>A0A8T0P2D5</accession>